<organism evidence="1 2">
    <name type="scientific">Roseobacter litoralis (strain ATCC 49566 / DSM 6996 / JCM 21268 / NBRC 15278 / OCh 149)</name>
    <dbReference type="NCBI Taxonomy" id="391595"/>
    <lineage>
        <taxon>Bacteria</taxon>
        <taxon>Pseudomonadati</taxon>
        <taxon>Pseudomonadota</taxon>
        <taxon>Alphaproteobacteria</taxon>
        <taxon>Rhodobacterales</taxon>
        <taxon>Roseobacteraceae</taxon>
        <taxon>Roseobacter</taxon>
    </lineage>
</organism>
<name>F7ZKU7_ROSLO</name>
<dbReference type="EMBL" id="CP002623">
    <property type="protein sequence ID" value="AEI92763.1"/>
    <property type="molecule type" value="Genomic_DNA"/>
</dbReference>
<dbReference type="HOGENOM" id="CLU_2481359_0_0_5"/>
<dbReference type="AlphaFoldDB" id="F7ZKU7"/>
<evidence type="ECO:0000313" key="1">
    <source>
        <dbReference type="EMBL" id="AEI92763.1"/>
    </source>
</evidence>
<proteinExistence type="predicted"/>
<reference evidence="1 2" key="1">
    <citation type="journal article" date="2011" name="BMC Genomics">
        <title>Comparative genome analysis and genome-guided physiological analysis of Roseobacter litoralis.</title>
        <authorList>
            <person name="Kalhoefer D."/>
            <person name="Thole S."/>
            <person name="Voget S."/>
            <person name="Lehmann R."/>
            <person name="Liesegang H."/>
            <person name="Wollher A."/>
            <person name="Daniel R."/>
            <person name="Simon M."/>
            <person name="Brinkhoff T."/>
        </authorList>
    </citation>
    <scope>NUCLEOTIDE SEQUENCE [LARGE SCALE GENOMIC DNA]</scope>
    <source>
        <strain evidence="2">ATCC 49566 / DSM 6996 / JCM 21268 / NBRC 15278 / OCh 149</strain>
    </source>
</reference>
<protein>
    <submittedName>
        <fullName evidence="1">Uncharacterized protein</fullName>
    </submittedName>
</protein>
<keyword evidence="2" id="KW-1185">Reference proteome</keyword>
<dbReference type="Proteomes" id="UP000001353">
    <property type="component" value="Chromosome"/>
</dbReference>
<gene>
    <name evidence="1" type="ordered locus">RLO149_c007360</name>
</gene>
<accession>F7ZKU7</accession>
<evidence type="ECO:0000313" key="2">
    <source>
        <dbReference type="Proteomes" id="UP000001353"/>
    </source>
</evidence>
<sequence length="87" mass="9649">MLLRPFANDVQTEGLRWPRSRRIRLILKKVEQTLDQNEGSFGGQVTTVAGCPIDEDAALICPYSSLECDVFSNVRNSVSVCGTKYPS</sequence>
<dbReference type="KEGG" id="rli:RLO149_c007360"/>